<evidence type="ECO:0000256" key="2">
    <source>
        <dbReference type="SAM" id="SignalP"/>
    </source>
</evidence>
<protein>
    <submittedName>
        <fullName evidence="3">Uncharacterized protein</fullName>
    </submittedName>
</protein>
<name>A0A843UFY3_COLES</name>
<reference evidence="3" key="1">
    <citation type="submission" date="2017-07" db="EMBL/GenBank/DDBJ databases">
        <title>Taro Niue Genome Assembly and Annotation.</title>
        <authorList>
            <person name="Atibalentja N."/>
            <person name="Keating K."/>
            <person name="Fields C.J."/>
        </authorList>
    </citation>
    <scope>NUCLEOTIDE SEQUENCE</scope>
    <source>
        <strain evidence="3">Niue_2</strain>
        <tissue evidence="3">Leaf</tissue>
    </source>
</reference>
<dbReference type="EMBL" id="NMUH01000538">
    <property type="protein sequence ID" value="MQL80976.1"/>
    <property type="molecule type" value="Genomic_DNA"/>
</dbReference>
<dbReference type="AlphaFoldDB" id="A0A843UFY3"/>
<evidence type="ECO:0000313" key="4">
    <source>
        <dbReference type="Proteomes" id="UP000652761"/>
    </source>
</evidence>
<accession>A0A843UFY3</accession>
<keyword evidence="4" id="KW-1185">Reference proteome</keyword>
<dbReference type="PROSITE" id="PS51257">
    <property type="entry name" value="PROKAR_LIPOPROTEIN"/>
    <property type="match status" value="1"/>
</dbReference>
<comment type="caution">
    <text evidence="3">The sequence shown here is derived from an EMBL/GenBank/DDBJ whole genome shotgun (WGS) entry which is preliminary data.</text>
</comment>
<feature type="region of interest" description="Disordered" evidence="1">
    <location>
        <begin position="103"/>
        <end position="139"/>
    </location>
</feature>
<keyword evidence="2" id="KW-0732">Signal</keyword>
<feature type="signal peptide" evidence="2">
    <location>
        <begin position="1"/>
        <end position="20"/>
    </location>
</feature>
<evidence type="ECO:0000256" key="1">
    <source>
        <dbReference type="SAM" id="MobiDB-lite"/>
    </source>
</evidence>
<feature type="chain" id="PRO_5032628166" evidence="2">
    <location>
        <begin position="21"/>
        <end position="256"/>
    </location>
</feature>
<feature type="compositionally biased region" description="Basic and acidic residues" evidence="1">
    <location>
        <begin position="114"/>
        <end position="135"/>
    </location>
</feature>
<dbReference type="Proteomes" id="UP000652761">
    <property type="component" value="Unassembled WGS sequence"/>
</dbReference>
<sequence length="256" mass="29021">MAARLRGVLMSFVWVCGCYPSEPMTCESHPFFFQVKESRKTRILPLVRTMTGRGRRSAQSRKYEQNRKLKKFVNGLKPSVKAKLLELDSHTLEEILGVATKQESRAGPLQEGEATPKEDVTKPFQRQDKKKEKLLESQQSTMTSISEKLECIKCGKRHVGNACWRKEGRALTLLLGLHTRLLNALNWQLPLLSQPPGTTKPPPNPQIWLRTNLLLCLSGRTWLSLRCSNLHLGLQKASFLRCSIQICRNSVGNTSQ</sequence>
<evidence type="ECO:0000313" key="3">
    <source>
        <dbReference type="EMBL" id="MQL80976.1"/>
    </source>
</evidence>
<proteinExistence type="predicted"/>
<dbReference type="OrthoDB" id="1113507at2759"/>
<organism evidence="3 4">
    <name type="scientific">Colocasia esculenta</name>
    <name type="common">Wild taro</name>
    <name type="synonym">Arum esculentum</name>
    <dbReference type="NCBI Taxonomy" id="4460"/>
    <lineage>
        <taxon>Eukaryota</taxon>
        <taxon>Viridiplantae</taxon>
        <taxon>Streptophyta</taxon>
        <taxon>Embryophyta</taxon>
        <taxon>Tracheophyta</taxon>
        <taxon>Spermatophyta</taxon>
        <taxon>Magnoliopsida</taxon>
        <taxon>Liliopsida</taxon>
        <taxon>Araceae</taxon>
        <taxon>Aroideae</taxon>
        <taxon>Colocasieae</taxon>
        <taxon>Colocasia</taxon>
    </lineage>
</organism>
<gene>
    <name evidence="3" type="ORF">Taro_013431</name>
</gene>